<dbReference type="InterPro" id="IPR046537">
    <property type="entry name" value="DUF6602"/>
</dbReference>
<protein>
    <submittedName>
        <fullName evidence="2">DUF6602 domain-containing protein</fullName>
    </submittedName>
</protein>
<dbReference type="Proteomes" id="UP001597206">
    <property type="component" value="Unassembled WGS sequence"/>
</dbReference>
<proteinExistence type="predicted"/>
<accession>A0ABW3PFZ9</accession>
<organism evidence="2 3">
    <name type="scientific">Methylophilus flavus</name>
    <dbReference type="NCBI Taxonomy" id="640084"/>
    <lineage>
        <taxon>Bacteria</taxon>
        <taxon>Pseudomonadati</taxon>
        <taxon>Pseudomonadota</taxon>
        <taxon>Betaproteobacteria</taxon>
        <taxon>Nitrosomonadales</taxon>
        <taxon>Methylophilaceae</taxon>
        <taxon>Methylophilus</taxon>
    </lineage>
</organism>
<reference evidence="3" key="1">
    <citation type="journal article" date="2019" name="Int. J. Syst. Evol. Microbiol.">
        <title>The Global Catalogue of Microorganisms (GCM) 10K type strain sequencing project: providing services to taxonomists for standard genome sequencing and annotation.</title>
        <authorList>
            <consortium name="The Broad Institute Genomics Platform"/>
            <consortium name="The Broad Institute Genome Sequencing Center for Infectious Disease"/>
            <person name="Wu L."/>
            <person name="Ma J."/>
        </authorList>
    </citation>
    <scope>NUCLEOTIDE SEQUENCE [LARGE SCALE GENOMIC DNA]</scope>
    <source>
        <strain evidence="3">CCUG 58411</strain>
    </source>
</reference>
<comment type="caution">
    <text evidence="2">The sequence shown here is derived from an EMBL/GenBank/DDBJ whole genome shotgun (WGS) entry which is preliminary data.</text>
</comment>
<evidence type="ECO:0000313" key="2">
    <source>
        <dbReference type="EMBL" id="MFD1122687.1"/>
    </source>
</evidence>
<dbReference type="EMBL" id="JBHTLN010000001">
    <property type="protein sequence ID" value="MFD1122687.1"/>
    <property type="molecule type" value="Genomic_DNA"/>
</dbReference>
<keyword evidence="3" id="KW-1185">Reference proteome</keyword>
<name>A0ABW3PFZ9_9PROT</name>
<evidence type="ECO:0000259" key="1">
    <source>
        <dbReference type="Pfam" id="PF20247"/>
    </source>
</evidence>
<dbReference type="Pfam" id="PF20247">
    <property type="entry name" value="DUF6602"/>
    <property type="match status" value="1"/>
</dbReference>
<dbReference type="RefSeq" id="WP_379033479.1">
    <property type="nucleotide sequence ID" value="NZ_JBHTLN010000001.1"/>
</dbReference>
<evidence type="ECO:0000313" key="3">
    <source>
        <dbReference type="Proteomes" id="UP001597206"/>
    </source>
</evidence>
<gene>
    <name evidence="2" type="ORF">ACFQ2T_09255</name>
</gene>
<feature type="domain" description="DUF6602" evidence="1">
    <location>
        <begin position="19"/>
        <end position="116"/>
    </location>
</feature>
<sequence length="216" mass="24352">MSAELFFYLDDLLMLQSNAADRHNHRGVLGAVRENFLTQMLKERIDNIKVCTGEITSTLGDLGQNDVMVRRPGSLNTELGGHVRLPAADCSAVIEVKSNAKGSEITAFDAKAKNIKIDNPSAICGMVCYKLSCKKETLLKRFGFVFDEEIDAFVKDESIIPQYDGLDFILCLDEGIENDQTKAFFIKRDEQYNLFVRPPFTKYFLMEINSLISRGF</sequence>